<dbReference type="CDD" id="cd00519">
    <property type="entry name" value="Lipase_3"/>
    <property type="match status" value="1"/>
</dbReference>
<dbReference type="PANTHER" id="PTHR45856:SF25">
    <property type="entry name" value="FUNGAL LIPASE-LIKE DOMAIN-CONTAINING PROTEIN"/>
    <property type="match status" value="1"/>
</dbReference>
<dbReference type="EMBL" id="KV419405">
    <property type="protein sequence ID" value="KZS94077.1"/>
    <property type="molecule type" value="Genomic_DNA"/>
</dbReference>
<comment type="catalytic activity">
    <reaction evidence="3">
        <text>a diacylglycerol + H2O = a monoacylglycerol + a fatty acid + H(+)</text>
        <dbReference type="Rhea" id="RHEA:32731"/>
        <dbReference type="ChEBI" id="CHEBI:15377"/>
        <dbReference type="ChEBI" id="CHEBI:15378"/>
        <dbReference type="ChEBI" id="CHEBI:17408"/>
        <dbReference type="ChEBI" id="CHEBI:18035"/>
        <dbReference type="ChEBI" id="CHEBI:28868"/>
    </reaction>
</comment>
<evidence type="ECO:0000256" key="1">
    <source>
        <dbReference type="ARBA" id="ARBA00023157"/>
    </source>
</evidence>
<dbReference type="Pfam" id="PF01764">
    <property type="entry name" value="Lipase_3"/>
    <property type="match status" value="1"/>
</dbReference>
<dbReference type="OrthoDB" id="426718at2759"/>
<dbReference type="AlphaFoldDB" id="A0A164VE75"/>
<evidence type="ECO:0000256" key="4">
    <source>
        <dbReference type="ARBA" id="ARBA00048461"/>
    </source>
</evidence>
<feature type="domain" description="Fungal lipase-type" evidence="6">
    <location>
        <begin position="100"/>
        <end position="241"/>
    </location>
</feature>
<keyword evidence="7" id="KW-0378">Hydrolase</keyword>
<evidence type="ECO:0000313" key="7">
    <source>
        <dbReference type="EMBL" id="KZS94077.1"/>
    </source>
</evidence>
<feature type="chain" id="PRO_5007853820" evidence="5">
    <location>
        <begin position="18"/>
        <end position="307"/>
    </location>
</feature>
<evidence type="ECO:0000256" key="5">
    <source>
        <dbReference type="SAM" id="SignalP"/>
    </source>
</evidence>
<comment type="similarity">
    <text evidence="2">Belongs to the AB hydrolase superfamily. Lipase family. Class 3 subfamily.</text>
</comment>
<accession>A0A164VE75</accession>
<dbReference type="InterPro" id="IPR051218">
    <property type="entry name" value="Sec_MonoDiacylglyc_Lipase"/>
</dbReference>
<evidence type="ECO:0000256" key="2">
    <source>
        <dbReference type="ARBA" id="ARBA00043996"/>
    </source>
</evidence>
<dbReference type="Gene3D" id="3.40.50.1820">
    <property type="entry name" value="alpha/beta hydrolase"/>
    <property type="match status" value="1"/>
</dbReference>
<organism evidence="7 8">
    <name type="scientific">Sistotremastrum niveocremeum HHB9708</name>
    <dbReference type="NCBI Taxonomy" id="1314777"/>
    <lineage>
        <taxon>Eukaryota</taxon>
        <taxon>Fungi</taxon>
        <taxon>Dikarya</taxon>
        <taxon>Basidiomycota</taxon>
        <taxon>Agaricomycotina</taxon>
        <taxon>Agaricomycetes</taxon>
        <taxon>Sistotremastrales</taxon>
        <taxon>Sistotremastraceae</taxon>
        <taxon>Sertulicium</taxon>
        <taxon>Sertulicium niveocremeum</taxon>
    </lineage>
</organism>
<sequence>MWTTILFSLLSVASVQATPVSPIAHQSRSVTTLSSSQISTYTPYAQFARAAYCNPLLTAGWFCGQACEANSDFIPYLVGGDGNIVQFFFVGYEPKTRSVVVAHQGTDPTQFLSLLTDVDILMTTLNPSLFPGMSSSIEVHAGFANEHALTASSILSTVKTIIKQKGATSVTLVGHSLGGALALLDAVFMKVNLPSNIAIKLVAFGLPRVGNPAFASWVDSHISDVTHINNVLDPIPIVPGRFLGFQHPHGEVHIVTDSALDWVSCPGDDDATDSQCTIASVPNILESDILDHLGPYNGVYIGTLSCT</sequence>
<dbReference type="InterPro" id="IPR002921">
    <property type="entry name" value="Fungal_lipase-type"/>
</dbReference>
<dbReference type="SUPFAM" id="SSF53474">
    <property type="entry name" value="alpha/beta-Hydrolases"/>
    <property type="match status" value="1"/>
</dbReference>
<dbReference type="Proteomes" id="UP000076722">
    <property type="component" value="Unassembled WGS sequence"/>
</dbReference>
<evidence type="ECO:0000256" key="3">
    <source>
        <dbReference type="ARBA" id="ARBA00047591"/>
    </source>
</evidence>
<keyword evidence="1" id="KW-1015">Disulfide bond</keyword>
<evidence type="ECO:0000259" key="6">
    <source>
        <dbReference type="Pfam" id="PF01764"/>
    </source>
</evidence>
<name>A0A164VE75_9AGAM</name>
<dbReference type="GO" id="GO:0006629">
    <property type="term" value="P:lipid metabolic process"/>
    <property type="evidence" value="ECO:0007669"/>
    <property type="project" value="InterPro"/>
</dbReference>
<dbReference type="STRING" id="1314777.A0A164VE75"/>
<evidence type="ECO:0000313" key="8">
    <source>
        <dbReference type="Proteomes" id="UP000076722"/>
    </source>
</evidence>
<reference evidence="7 8" key="1">
    <citation type="journal article" date="2016" name="Mol. Biol. Evol.">
        <title>Comparative Genomics of Early-Diverging Mushroom-Forming Fungi Provides Insights into the Origins of Lignocellulose Decay Capabilities.</title>
        <authorList>
            <person name="Nagy L.G."/>
            <person name="Riley R."/>
            <person name="Tritt A."/>
            <person name="Adam C."/>
            <person name="Daum C."/>
            <person name="Floudas D."/>
            <person name="Sun H."/>
            <person name="Yadav J.S."/>
            <person name="Pangilinan J."/>
            <person name="Larsson K.H."/>
            <person name="Matsuura K."/>
            <person name="Barry K."/>
            <person name="Labutti K."/>
            <person name="Kuo R."/>
            <person name="Ohm R.A."/>
            <person name="Bhattacharya S.S."/>
            <person name="Shirouzu T."/>
            <person name="Yoshinaga Y."/>
            <person name="Martin F.M."/>
            <person name="Grigoriev I.V."/>
            <person name="Hibbett D.S."/>
        </authorList>
    </citation>
    <scope>NUCLEOTIDE SEQUENCE [LARGE SCALE GENOMIC DNA]</scope>
    <source>
        <strain evidence="7 8">HHB9708</strain>
    </source>
</reference>
<feature type="signal peptide" evidence="5">
    <location>
        <begin position="1"/>
        <end position="17"/>
    </location>
</feature>
<keyword evidence="5" id="KW-0732">Signal</keyword>
<comment type="catalytic activity">
    <reaction evidence="4">
        <text>a monoacylglycerol + H2O = glycerol + a fatty acid + H(+)</text>
        <dbReference type="Rhea" id="RHEA:15245"/>
        <dbReference type="ChEBI" id="CHEBI:15377"/>
        <dbReference type="ChEBI" id="CHEBI:15378"/>
        <dbReference type="ChEBI" id="CHEBI:17408"/>
        <dbReference type="ChEBI" id="CHEBI:17754"/>
        <dbReference type="ChEBI" id="CHEBI:28868"/>
    </reaction>
</comment>
<gene>
    <name evidence="7" type="ORF">SISNIDRAFT_410693</name>
</gene>
<dbReference type="PANTHER" id="PTHR45856">
    <property type="entry name" value="ALPHA/BETA-HYDROLASES SUPERFAMILY PROTEIN"/>
    <property type="match status" value="1"/>
</dbReference>
<protein>
    <submittedName>
        <fullName evidence="7">Alpha beta-hydrolase</fullName>
    </submittedName>
</protein>
<dbReference type="InterPro" id="IPR029058">
    <property type="entry name" value="AB_hydrolase_fold"/>
</dbReference>
<dbReference type="GO" id="GO:0016787">
    <property type="term" value="F:hydrolase activity"/>
    <property type="evidence" value="ECO:0007669"/>
    <property type="project" value="UniProtKB-KW"/>
</dbReference>
<keyword evidence="8" id="KW-1185">Reference proteome</keyword>
<proteinExistence type="inferred from homology"/>